<evidence type="ECO:0000256" key="2">
    <source>
        <dbReference type="ARBA" id="ARBA00023150"/>
    </source>
</evidence>
<dbReference type="GO" id="GO:0016783">
    <property type="term" value="F:sulfurtransferase activity"/>
    <property type="evidence" value="ECO:0007669"/>
    <property type="project" value="InterPro"/>
</dbReference>
<keyword evidence="2 3" id="KW-0501">Molybdenum cofactor biosynthesis</keyword>
<dbReference type="GO" id="GO:0005737">
    <property type="term" value="C:cytoplasm"/>
    <property type="evidence" value="ECO:0007669"/>
    <property type="project" value="UniProtKB-SubCell"/>
</dbReference>
<evidence type="ECO:0000313" key="4">
    <source>
        <dbReference type="EMBL" id="EAR20525.1"/>
    </source>
</evidence>
<accession>A4BUS1</accession>
<dbReference type="AlphaFoldDB" id="A4BUS1"/>
<feature type="binding site" evidence="3">
    <location>
        <begin position="287"/>
        <end position="292"/>
    </location>
    <ligand>
        <name>Mo-bis(molybdopterin guanine dinucleotide)</name>
        <dbReference type="ChEBI" id="CHEBI:60539"/>
    </ligand>
</feature>
<dbReference type="HAMAP" id="MF_00187">
    <property type="entry name" value="FdhD"/>
    <property type="match status" value="1"/>
</dbReference>
<feature type="active site" description="Cysteine persulfide intermediate" evidence="3">
    <location>
        <position position="146"/>
    </location>
</feature>
<keyword evidence="5" id="KW-1185">Reference proteome</keyword>
<comment type="function">
    <text evidence="3">Required for formate dehydrogenase (FDH) activity. Acts as a sulfur carrier protein that transfers sulfur from IscS to the molybdenum cofactor prior to its insertion into FDH.</text>
</comment>
<dbReference type="SUPFAM" id="SSF53927">
    <property type="entry name" value="Cytidine deaminase-like"/>
    <property type="match status" value="1"/>
</dbReference>
<evidence type="ECO:0000256" key="3">
    <source>
        <dbReference type="HAMAP-Rule" id="MF_00187"/>
    </source>
</evidence>
<dbReference type="Gene3D" id="3.40.140.10">
    <property type="entry name" value="Cytidine Deaminase, domain 2"/>
    <property type="match status" value="1"/>
</dbReference>
<sequence>MSASDELSKLYAADPMLAYDSQRISRTASIARRRVIEYRNQRLQRRSDEVVGEEPLEIRVVTWEKGAQRRHCLAVTMRTPGADFELAAGFLFSEGVIGDRTAIERIAYCTDTGEAQQYNVVNVFLKPPVQFDLKRLSRNVYTTSSCGVCSKAALEFVENICSRPPLGPSPLTPAYLFRLQRAMRASQPIFSRTGGSHASALFDPQGEPILRREDVGRHNATDKLIGGLLLQDRLPASDTTIVFSGRAAFELVQKALLAGIPKLVSIGAPTSLAVDLAKRYGATLVSFLRKDRFNVYTGEERIDRGADGNG</sequence>
<comment type="subcellular location">
    <subcellularLocation>
        <location evidence="3">Cytoplasm</location>
    </subcellularLocation>
</comment>
<gene>
    <name evidence="3" type="primary">fdhD</name>
    <name evidence="4" type="ORF">NB231_01703</name>
</gene>
<keyword evidence="1 3" id="KW-0963">Cytoplasm</keyword>
<dbReference type="PANTHER" id="PTHR30592:SF1">
    <property type="entry name" value="SULFUR CARRIER PROTEIN FDHD"/>
    <property type="match status" value="1"/>
</dbReference>
<dbReference type="NCBIfam" id="NF001943">
    <property type="entry name" value="PRK00724.1-2"/>
    <property type="match status" value="1"/>
</dbReference>
<dbReference type="Gene3D" id="3.10.20.10">
    <property type="match status" value="1"/>
</dbReference>
<dbReference type="PANTHER" id="PTHR30592">
    <property type="entry name" value="FORMATE DEHYDROGENASE"/>
    <property type="match status" value="1"/>
</dbReference>
<organism evidence="4 5">
    <name type="scientific">Nitrococcus mobilis Nb-231</name>
    <dbReference type="NCBI Taxonomy" id="314278"/>
    <lineage>
        <taxon>Bacteria</taxon>
        <taxon>Pseudomonadati</taxon>
        <taxon>Pseudomonadota</taxon>
        <taxon>Gammaproteobacteria</taxon>
        <taxon>Chromatiales</taxon>
        <taxon>Ectothiorhodospiraceae</taxon>
        <taxon>Nitrococcus</taxon>
    </lineage>
</organism>
<dbReference type="Proteomes" id="UP000003374">
    <property type="component" value="Unassembled WGS sequence"/>
</dbReference>
<reference evidence="4 5" key="1">
    <citation type="submission" date="2006-02" db="EMBL/GenBank/DDBJ databases">
        <authorList>
            <person name="Waterbury J."/>
            <person name="Ferriera S."/>
            <person name="Johnson J."/>
            <person name="Kravitz S."/>
            <person name="Halpern A."/>
            <person name="Remington K."/>
            <person name="Beeson K."/>
            <person name="Tran B."/>
            <person name="Rogers Y.-H."/>
            <person name="Friedman R."/>
            <person name="Venter J.C."/>
        </authorList>
    </citation>
    <scope>NUCLEOTIDE SEQUENCE [LARGE SCALE GENOMIC DNA]</scope>
    <source>
        <strain evidence="4 5">Nb-231</strain>
    </source>
</reference>
<evidence type="ECO:0000256" key="1">
    <source>
        <dbReference type="ARBA" id="ARBA00022490"/>
    </source>
</evidence>
<name>A4BUS1_9GAMM</name>
<dbReference type="eggNOG" id="COG1526">
    <property type="taxonomic scope" value="Bacteria"/>
</dbReference>
<dbReference type="GO" id="GO:0006777">
    <property type="term" value="P:Mo-molybdopterin cofactor biosynthetic process"/>
    <property type="evidence" value="ECO:0007669"/>
    <property type="project" value="UniProtKB-UniRule"/>
</dbReference>
<comment type="similarity">
    <text evidence="3">Belongs to the FdhD family.</text>
</comment>
<comment type="caution">
    <text evidence="4">The sequence shown here is derived from an EMBL/GenBank/DDBJ whole genome shotgun (WGS) entry which is preliminary data.</text>
</comment>
<dbReference type="HOGENOM" id="CLU_056887_3_0_6"/>
<protein>
    <recommendedName>
        <fullName evidence="3">Sulfur carrier protein FdhD</fullName>
    </recommendedName>
</protein>
<proteinExistence type="inferred from homology"/>
<dbReference type="PIRSF" id="PIRSF015626">
    <property type="entry name" value="FdhD"/>
    <property type="match status" value="1"/>
</dbReference>
<dbReference type="RefSeq" id="WP_004999228.1">
    <property type="nucleotide sequence ID" value="NZ_CH672427.1"/>
</dbReference>
<dbReference type="Pfam" id="PF02634">
    <property type="entry name" value="FdhD-NarQ"/>
    <property type="match status" value="1"/>
</dbReference>
<dbReference type="InterPro" id="IPR016193">
    <property type="entry name" value="Cytidine_deaminase-like"/>
</dbReference>
<dbReference type="InterPro" id="IPR003786">
    <property type="entry name" value="FdhD"/>
</dbReference>
<dbReference type="STRING" id="314278.NB231_01703"/>
<dbReference type="EMBL" id="AAOF01000020">
    <property type="protein sequence ID" value="EAR20525.1"/>
    <property type="molecule type" value="Genomic_DNA"/>
</dbReference>
<evidence type="ECO:0000313" key="5">
    <source>
        <dbReference type="Proteomes" id="UP000003374"/>
    </source>
</evidence>
<dbReference type="GO" id="GO:0097163">
    <property type="term" value="F:sulfur carrier activity"/>
    <property type="evidence" value="ECO:0007669"/>
    <property type="project" value="UniProtKB-UniRule"/>
</dbReference>